<dbReference type="InterPro" id="IPR025164">
    <property type="entry name" value="Toastrack_DUF4097"/>
</dbReference>
<keyword evidence="2" id="KW-0732">Signal</keyword>
<dbReference type="EMBL" id="JSVA01000007">
    <property type="protein sequence ID" value="KOF03386.1"/>
    <property type="molecule type" value="Genomic_DNA"/>
</dbReference>
<proteinExistence type="predicted"/>
<dbReference type="AlphaFoldDB" id="A0A0L8AMB0"/>
<reference evidence="5" key="1">
    <citation type="submission" date="2014-11" db="EMBL/GenBank/DDBJ databases">
        <title>Genome sequencing of Roseivirga sp. D-25.</title>
        <authorList>
            <person name="Selvaratnam C."/>
            <person name="Thevarajoo S."/>
            <person name="Goh K.M."/>
            <person name="Eee R."/>
            <person name="Chan K.-G."/>
            <person name="Chong C.S."/>
        </authorList>
    </citation>
    <scope>NUCLEOTIDE SEQUENCE [LARGE SCALE GENOMIC DNA]</scope>
    <source>
        <strain evidence="5">D-25</strain>
    </source>
</reference>
<evidence type="ECO:0000256" key="1">
    <source>
        <dbReference type="SAM" id="MobiDB-lite"/>
    </source>
</evidence>
<comment type="caution">
    <text evidence="4">The sequence shown here is derived from an EMBL/GenBank/DDBJ whole genome shotgun (WGS) entry which is preliminary data.</text>
</comment>
<dbReference type="Pfam" id="PF13349">
    <property type="entry name" value="DUF4097"/>
    <property type="match status" value="1"/>
</dbReference>
<gene>
    <name evidence="4" type="ORF">OB69_05650</name>
</gene>
<feature type="chain" id="PRO_5005580214" description="DUF4097 domain-containing protein" evidence="2">
    <location>
        <begin position="24"/>
        <end position="313"/>
    </location>
</feature>
<feature type="signal peptide" evidence="2">
    <location>
        <begin position="1"/>
        <end position="23"/>
    </location>
</feature>
<evidence type="ECO:0000313" key="5">
    <source>
        <dbReference type="Proteomes" id="UP000036908"/>
    </source>
</evidence>
<name>A0A0L8AMB0_9BACT</name>
<organism evidence="4 5">
    <name type="scientific">Roseivirga seohaensis subsp. aquiponti</name>
    <dbReference type="NCBI Taxonomy" id="1566026"/>
    <lineage>
        <taxon>Bacteria</taxon>
        <taxon>Pseudomonadati</taxon>
        <taxon>Bacteroidota</taxon>
        <taxon>Cytophagia</taxon>
        <taxon>Cytophagales</taxon>
        <taxon>Roseivirgaceae</taxon>
        <taxon>Roseivirga</taxon>
    </lineage>
</organism>
<dbReference type="OrthoDB" id="979194at2"/>
<evidence type="ECO:0000313" key="4">
    <source>
        <dbReference type="EMBL" id="KOF03386.1"/>
    </source>
</evidence>
<dbReference type="Proteomes" id="UP000036908">
    <property type="component" value="Unassembled WGS sequence"/>
</dbReference>
<keyword evidence="5" id="KW-1185">Reference proteome</keyword>
<protein>
    <recommendedName>
        <fullName evidence="3">DUF4097 domain-containing protein</fullName>
    </recommendedName>
</protein>
<sequence>MMKSLKISILAFLALVFTTAAYGQERITKTFSGIENVNLSTASGNGTIKRSDNNEVTVTVEYTFDEDIYKPIFEQNGSSLRVEEKFERSRWNRGYARWTLEVPNGIDLNFKTGSGNIEVSGVNINVTAKSGSGNINISDLEGTVSSNTGSGNLEFSNIKGTHNGNTGSGNIRVDRSEGDSDMNTGSGNVRLRDVSGVFKMSSGSGNVIVEGAAIKGASRFSTGSGNVEVELSSALDYDLTLGTGSGNATLDFNGSQIAGEFIMEASSKNSIQAPFSFDRISEKGRRYVKEAKVGNKNILVKISSGSGRAAVRD</sequence>
<evidence type="ECO:0000259" key="3">
    <source>
        <dbReference type="Pfam" id="PF13349"/>
    </source>
</evidence>
<evidence type="ECO:0000256" key="2">
    <source>
        <dbReference type="SAM" id="SignalP"/>
    </source>
</evidence>
<dbReference type="PATRIC" id="fig|1566026.4.peg.2956"/>
<accession>A0A0L8AMB0</accession>
<feature type="compositionally biased region" description="Polar residues" evidence="1">
    <location>
        <begin position="156"/>
        <end position="169"/>
    </location>
</feature>
<dbReference type="Gene3D" id="2.160.20.120">
    <property type="match status" value="1"/>
</dbReference>
<feature type="domain" description="DUF4097" evidence="3">
    <location>
        <begin position="35"/>
        <end position="252"/>
    </location>
</feature>
<dbReference type="RefSeq" id="WP_053222736.1">
    <property type="nucleotide sequence ID" value="NZ_JSVA01000007.1"/>
</dbReference>
<feature type="region of interest" description="Disordered" evidence="1">
    <location>
        <begin position="156"/>
        <end position="187"/>
    </location>
</feature>